<reference evidence="4 5" key="1">
    <citation type="submission" date="2014-02" db="EMBL/GenBank/DDBJ databases">
        <authorList>
            <person name="Genoscope - CEA"/>
        </authorList>
    </citation>
    <scope>NUCLEOTIDE SEQUENCE [LARGE SCALE GENOMIC DNA]</scope>
    <source>
        <strain evidence="4 5">PCC 8005</strain>
    </source>
</reference>
<evidence type="ECO:0000256" key="3">
    <source>
        <dbReference type="HAMAP-Rule" id="MF_00528"/>
    </source>
</evidence>
<dbReference type="Proteomes" id="UP000032946">
    <property type="component" value="Chromosome"/>
</dbReference>
<dbReference type="GO" id="GO:0047429">
    <property type="term" value="F:nucleoside triphosphate diphosphatase activity"/>
    <property type="evidence" value="ECO:0007669"/>
    <property type="project" value="UniProtKB-EC"/>
</dbReference>
<dbReference type="Pfam" id="PF02545">
    <property type="entry name" value="Maf"/>
    <property type="match status" value="1"/>
</dbReference>
<dbReference type="NCBIfam" id="TIGR00172">
    <property type="entry name" value="maf"/>
    <property type="match status" value="1"/>
</dbReference>
<keyword evidence="3" id="KW-0963">Cytoplasm</keyword>
<keyword evidence="3" id="KW-0546">Nucleotide metabolism</keyword>
<comment type="function">
    <text evidence="3">Nucleoside triphosphate pyrophosphatase. May have a dual role in cell division arrest and in preventing the incorporation of modified nucleotides into cellular nucleic acids.</text>
</comment>
<evidence type="ECO:0000256" key="2">
    <source>
        <dbReference type="ARBA" id="ARBA00022801"/>
    </source>
</evidence>
<dbReference type="PIRSF" id="PIRSF006305">
    <property type="entry name" value="Maf"/>
    <property type="match status" value="1"/>
</dbReference>
<dbReference type="SUPFAM" id="SSF52972">
    <property type="entry name" value="ITPase-like"/>
    <property type="match status" value="1"/>
</dbReference>
<evidence type="ECO:0000256" key="1">
    <source>
        <dbReference type="ARBA" id="ARBA00001968"/>
    </source>
</evidence>
<comment type="subcellular location">
    <subcellularLocation>
        <location evidence="3">Cytoplasm</location>
    </subcellularLocation>
</comment>
<dbReference type="Gene3D" id="3.90.950.10">
    <property type="match status" value="1"/>
</dbReference>
<comment type="cofactor">
    <cofactor evidence="1 3">
        <name>a divalent metal cation</name>
        <dbReference type="ChEBI" id="CHEBI:60240"/>
    </cofactor>
</comment>
<evidence type="ECO:0000313" key="4">
    <source>
        <dbReference type="EMBL" id="CDM93180.1"/>
    </source>
</evidence>
<protein>
    <recommendedName>
        <fullName evidence="3">Nucleoside triphosphate pyrophosphatase</fullName>
        <ecNumber evidence="3">3.6.1.9</ecNumber>
    </recommendedName>
    <alternativeName>
        <fullName evidence="3">Nucleotide pyrophosphatase</fullName>
        <shortName evidence="3">Nucleotide PPase</shortName>
    </alternativeName>
</protein>
<proteinExistence type="inferred from homology"/>
<dbReference type="HAMAP" id="MF_00528">
    <property type="entry name" value="Maf"/>
    <property type="match status" value="1"/>
</dbReference>
<comment type="catalytic activity">
    <reaction evidence="3">
        <text>a 2'-deoxyribonucleoside 5'-triphosphate + H2O = a 2'-deoxyribonucleoside 5'-phosphate + diphosphate + H(+)</text>
        <dbReference type="Rhea" id="RHEA:44644"/>
        <dbReference type="ChEBI" id="CHEBI:15377"/>
        <dbReference type="ChEBI" id="CHEBI:15378"/>
        <dbReference type="ChEBI" id="CHEBI:33019"/>
        <dbReference type="ChEBI" id="CHEBI:61560"/>
        <dbReference type="ChEBI" id="CHEBI:65317"/>
        <dbReference type="EC" id="3.6.1.9"/>
    </reaction>
</comment>
<accession>A0A9P1KD38</accession>
<comment type="similarity">
    <text evidence="3">Belongs to the Maf family.</text>
</comment>
<dbReference type="EC" id="3.6.1.9" evidence="3"/>
<dbReference type="InterPro" id="IPR003697">
    <property type="entry name" value="Maf-like"/>
</dbReference>
<organism evidence="4 5">
    <name type="scientific">Limnospira indica PCC 8005</name>
    <dbReference type="NCBI Taxonomy" id="376219"/>
    <lineage>
        <taxon>Bacteria</taxon>
        <taxon>Bacillati</taxon>
        <taxon>Cyanobacteriota</taxon>
        <taxon>Cyanophyceae</taxon>
        <taxon>Oscillatoriophycideae</taxon>
        <taxon>Oscillatoriales</taxon>
        <taxon>Sirenicapillariaceae</taxon>
        <taxon>Limnospira</taxon>
    </lineage>
</organism>
<evidence type="ECO:0000313" key="5">
    <source>
        <dbReference type="Proteomes" id="UP000032946"/>
    </source>
</evidence>
<dbReference type="PANTHER" id="PTHR43213:SF5">
    <property type="entry name" value="BIFUNCTIONAL DTTP_UTP PYROPHOSPHATASE_METHYLTRANSFERASE PROTEIN-RELATED"/>
    <property type="match status" value="1"/>
</dbReference>
<dbReference type="GO" id="GO:0005737">
    <property type="term" value="C:cytoplasm"/>
    <property type="evidence" value="ECO:0007669"/>
    <property type="project" value="UniProtKB-SubCell"/>
</dbReference>
<comment type="caution">
    <text evidence="3">Lacks conserved residue(s) required for the propagation of feature annotation.</text>
</comment>
<keyword evidence="5" id="KW-1185">Reference proteome</keyword>
<dbReference type="AlphaFoldDB" id="A0A9P1KD38"/>
<dbReference type="RefSeq" id="WP_006621476.1">
    <property type="nucleotide sequence ID" value="NZ_FO818640.1"/>
</dbReference>
<feature type="active site" description="Proton acceptor" evidence="3">
    <location>
        <position position="84"/>
    </location>
</feature>
<dbReference type="GO" id="GO:0009117">
    <property type="term" value="P:nucleotide metabolic process"/>
    <property type="evidence" value="ECO:0007669"/>
    <property type="project" value="UniProtKB-KW"/>
</dbReference>
<sequence length="210" mass="22791">MVDSAITFVLASASPARHRLLKTVGIEPVVIKSDFDESSIQIDDPTALVEQLAKAKAEAVGRRLKDHPHSYLANGKNALILGCDSVLVMGGEIYGKPADKLEAIARWQNLSGNVGQLYTGHALLDLNKPKLLVLSRITHVHFATVDQEEIRSYVETGEPLNCAGCFAIEGKGGAFVDRLDGCHTNVIGLSLPLLRSMLRELGYGITNFWN</sequence>
<keyword evidence="2 3" id="KW-0378">Hydrolase</keyword>
<dbReference type="CDD" id="cd00555">
    <property type="entry name" value="Maf"/>
    <property type="match status" value="1"/>
</dbReference>
<dbReference type="EMBL" id="FO818640">
    <property type="protein sequence ID" value="CDM93180.1"/>
    <property type="molecule type" value="Genomic_DNA"/>
</dbReference>
<gene>
    <name evidence="4" type="ORF">ARTHRO_10853</name>
</gene>
<dbReference type="PANTHER" id="PTHR43213">
    <property type="entry name" value="BIFUNCTIONAL DTTP/UTP PYROPHOSPHATASE/METHYLTRANSFERASE PROTEIN-RELATED"/>
    <property type="match status" value="1"/>
</dbReference>
<comment type="catalytic activity">
    <reaction evidence="3">
        <text>a ribonucleoside 5'-triphosphate + H2O = a ribonucleoside 5'-phosphate + diphosphate + H(+)</text>
        <dbReference type="Rhea" id="RHEA:23996"/>
        <dbReference type="ChEBI" id="CHEBI:15377"/>
        <dbReference type="ChEBI" id="CHEBI:15378"/>
        <dbReference type="ChEBI" id="CHEBI:33019"/>
        <dbReference type="ChEBI" id="CHEBI:58043"/>
        <dbReference type="ChEBI" id="CHEBI:61557"/>
        <dbReference type="EC" id="3.6.1.9"/>
    </reaction>
</comment>
<name>A0A9P1KD38_9CYAN</name>
<dbReference type="InterPro" id="IPR029001">
    <property type="entry name" value="ITPase-like_fam"/>
</dbReference>